<organism evidence="5 6">
    <name type="scientific">Pseudazoarcus pumilus</name>
    <dbReference type="NCBI Taxonomy" id="2067960"/>
    <lineage>
        <taxon>Bacteria</taxon>
        <taxon>Pseudomonadati</taxon>
        <taxon>Pseudomonadota</taxon>
        <taxon>Betaproteobacteria</taxon>
        <taxon>Rhodocyclales</taxon>
        <taxon>Zoogloeaceae</taxon>
        <taxon>Pseudazoarcus</taxon>
    </lineage>
</organism>
<dbReference type="Pfam" id="PF06977">
    <property type="entry name" value="SdiA-regulated"/>
    <property type="match status" value="1"/>
</dbReference>
<evidence type="ECO:0000256" key="3">
    <source>
        <dbReference type="ARBA" id="ARBA00022475"/>
    </source>
</evidence>
<dbReference type="KEGG" id="atw:C0099_05640"/>
<gene>
    <name evidence="5" type="ORF">C0099_05640</name>
</gene>
<dbReference type="AlphaFoldDB" id="A0A2I6S5E4"/>
<evidence type="ECO:0000256" key="1">
    <source>
        <dbReference type="ARBA" id="ARBA00004236"/>
    </source>
</evidence>
<dbReference type="RefSeq" id="WP_102246539.1">
    <property type="nucleotide sequence ID" value="NZ_CP025682.1"/>
</dbReference>
<evidence type="ECO:0000313" key="6">
    <source>
        <dbReference type="Proteomes" id="UP000242205"/>
    </source>
</evidence>
<evidence type="ECO:0000256" key="2">
    <source>
        <dbReference type="ARBA" id="ARBA00009852"/>
    </source>
</evidence>
<comment type="subcellular location">
    <subcellularLocation>
        <location evidence="1">Cell membrane</location>
    </subcellularLocation>
</comment>
<dbReference type="GO" id="GO:0005886">
    <property type="term" value="C:plasma membrane"/>
    <property type="evidence" value="ECO:0007669"/>
    <property type="project" value="UniProtKB-SubCell"/>
</dbReference>
<evidence type="ECO:0000256" key="4">
    <source>
        <dbReference type="ARBA" id="ARBA00023136"/>
    </source>
</evidence>
<keyword evidence="3" id="KW-1003">Cell membrane</keyword>
<dbReference type="InterPro" id="IPR009722">
    <property type="entry name" value="YjiK/CarP"/>
</dbReference>
<reference evidence="5 6" key="1">
    <citation type="submission" date="2018-01" db="EMBL/GenBank/DDBJ databases">
        <authorList>
            <person name="Fu G.-Y."/>
        </authorList>
    </citation>
    <scope>NUCLEOTIDE SEQUENCE [LARGE SCALE GENOMIC DNA]</scope>
    <source>
        <strain evidence="5 6">SY39</strain>
    </source>
</reference>
<keyword evidence="6" id="KW-1185">Reference proteome</keyword>
<accession>A0A2I6S5E4</accession>
<proteinExistence type="inferred from homology"/>
<sequence>MHRRTRNLTIAAVALAVLAVAAWQYRLAGFAWYWTAMQLDADSRESRGVWLPAYRVAVEARPIGGVEDDASGLTFSERTGTLFAVINSPPQIVELDTDGQVLRRIVLHGANDPEGITHVRDDVFVVTDEREHQLYRIRIGPDTEAVDLTDAPRLGLALKARWNRGLEGVSWDSANHRLYVTQEKAPLRVLAVSGLKEILDGTAFDLQIVEWRPSSFAGLFLRDLSALSLHEATGHLLLLSDESALIVEYDSDGRPVSMLPMWGGWHGLSARVPQAEGLAVGPDGAIYVLSEPNLFYRFERETKAAWAQ</sequence>
<dbReference type="Gene3D" id="2.120.10.30">
    <property type="entry name" value="TolB, C-terminal domain"/>
    <property type="match status" value="1"/>
</dbReference>
<dbReference type="OrthoDB" id="6080098at2"/>
<name>A0A2I6S5E4_9RHOO</name>
<dbReference type="SUPFAM" id="SSF50956">
    <property type="entry name" value="Thermostable phytase (3-phytase)"/>
    <property type="match status" value="1"/>
</dbReference>
<dbReference type="InterPro" id="IPR011042">
    <property type="entry name" value="6-blade_b-propeller_TolB-like"/>
</dbReference>
<evidence type="ECO:0000313" key="5">
    <source>
        <dbReference type="EMBL" id="AUN94469.1"/>
    </source>
</evidence>
<keyword evidence="4" id="KW-0472">Membrane</keyword>
<comment type="similarity">
    <text evidence="2">Belongs to the YjiK family.</text>
</comment>
<dbReference type="CDD" id="cd09971">
    <property type="entry name" value="SdiA-regulated"/>
    <property type="match status" value="1"/>
</dbReference>
<keyword evidence="5" id="KW-0238">DNA-binding</keyword>
<protein>
    <submittedName>
        <fullName evidence="5">DNA-binding protein</fullName>
    </submittedName>
</protein>
<dbReference type="Proteomes" id="UP000242205">
    <property type="component" value="Chromosome"/>
</dbReference>
<dbReference type="EMBL" id="CP025682">
    <property type="protein sequence ID" value="AUN94469.1"/>
    <property type="molecule type" value="Genomic_DNA"/>
</dbReference>
<dbReference type="GO" id="GO:0003677">
    <property type="term" value="F:DNA binding"/>
    <property type="evidence" value="ECO:0007669"/>
    <property type="project" value="UniProtKB-KW"/>
</dbReference>